<evidence type="ECO:0000256" key="2">
    <source>
        <dbReference type="ARBA" id="ARBA00022782"/>
    </source>
</evidence>
<keyword evidence="2" id="KW-0221">Differentiation</keyword>
<evidence type="ECO:0000256" key="6">
    <source>
        <dbReference type="PROSITE-ProRule" id="PRU00108"/>
    </source>
</evidence>
<dbReference type="PROSITE" id="PS50071">
    <property type="entry name" value="HOMEOBOX_2"/>
    <property type="match status" value="1"/>
</dbReference>
<keyword evidence="6" id="KW-0539">Nucleus</keyword>
<dbReference type="EMBL" id="MNPL01002193">
    <property type="protein sequence ID" value="OQR78467.1"/>
    <property type="molecule type" value="Genomic_DNA"/>
</dbReference>
<keyword evidence="6" id="KW-0238">DNA-binding</keyword>
<feature type="compositionally biased region" description="Pro residues" evidence="7">
    <location>
        <begin position="208"/>
        <end position="218"/>
    </location>
</feature>
<dbReference type="PANTHER" id="PTHR46799:SF1">
    <property type="entry name" value="HOMEOBOX PROTEIN UNC-4 HOMOLOG"/>
    <property type="match status" value="1"/>
</dbReference>
<dbReference type="InterPro" id="IPR001356">
    <property type="entry name" value="HD"/>
</dbReference>
<dbReference type="GO" id="GO:1990837">
    <property type="term" value="F:sequence-specific double-stranded DNA binding"/>
    <property type="evidence" value="ECO:0007669"/>
    <property type="project" value="TreeGrafter"/>
</dbReference>
<dbReference type="AlphaFoldDB" id="A0A1V9XY69"/>
<evidence type="ECO:0000256" key="5">
    <source>
        <dbReference type="ARBA" id="ARBA00023163"/>
    </source>
</evidence>
<reference evidence="9 10" key="1">
    <citation type="journal article" date="2017" name="Gigascience">
        <title>Draft genome of the honey bee ectoparasitic mite, Tropilaelaps mercedesae, is shaped by the parasitic life history.</title>
        <authorList>
            <person name="Dong X."/>
            <person name="Armstrong S.D."/>
            <person name="Xia D."/>
            <person name="Makepeace B.L."/>
            <person name="Darby A.C."/>
            <person name="Kadowaki T."/>
        </authorList>
    </citation>
    <scope>NUCLEOTIDE SEQUENCE [LARGE SCALE GENOMIC DNA]</scope>
    <source>
        <strain evidence="9">Wuxi-XJTLU</strain>
    </source>
</reference>
<feature type="region of interest" description="Disordered" evidence="7">
    <location>
        <begin position="1"/>
        <end position="56"/>
    </location>
</feature>
<evidence type="ECO:0000313" key="9">
    <source>
        <dbReference type="EMBL" id="OQR78467.1"/>
    </source>
</evidence>
<gene>
    <name evidence="9" type="ORF">BIW11_00297</name>
</gene>
<dbReference type="Proteomes" id="UP000192247">
    <property type="component" value="Unassembled WGS sequence"/>
</dbReference>
<keyword evidence="3" id="KW-0524">Neurogenesis</keyword>
<dbReference type="GO" id="GO:0030154">
    <property type="term" value="P:cell differentiation"/>
    <property type="evidence" value="ECO:0007669"/>
    <property type="project" value="UniProtKB-KW"/>
</dbReference>
<accession>A0A1V9XY69</accession>
<keyword evidence="6" id="KW-0371">Homeobox</keyword>
<dbReference type="STRING" id="418985.A0A1V9XY69"/>
<evidence type="ECO:0000256" key="1">
    <source>
        <dbReference type="ARBA" id="ARBA00022473"/>
    </source>
</evidence>
<keyword evidence="4" id="KW-0805">Transcription regulation</keyword>
<feature type="compositionally biased region" description="Basic and acidic residues" evidence="7">
    <location>
        <begin position="41"/>
        <end position="56"/>
    </location>
</feature>
<feature type="domain" description="Homeobox" evidence="8">
    <location>
        <begin position="1"/>
        <end position="13"/>
    </location>
</feature>
<keyword evidence="10" id="KW-1185">Reference proteome</keyword>
<organism evidence="9 10">
    <name type="scientific">Tropilaelaps mercedesae</name>
    <dbReference type="NCBI Taxonomy" id="418985"/>
    <lineage>
        <taxon>Eukaryota</taxon>
        <taxon>Metazoa</taxon>
        <taxon>Ecdysozoa</taxon>
        <taxon>Arthropoda</taxon>
        <taxon>Chelicerata</taxon>
        <taxon>Arachnida</taxon>
        <taxon>Acari</taxon>
        <taxon>Parasitiformes</taxon>
        <taxon>Mesostigmata</taxon>
        <taxon>Gamasina</taxon>
        <taxon>Dermanyssoidea</taxon>
        <taxon>Laelapidae</taxon>
        <taxon>Tropilaelaps</taxon>
    </lineage>
</organism>
<keyword evidence="1" id="KW-0217">Developmental protein</keyword>
<comment type="subcellular location">
    <subcellularLocation>
        <location evidence="6">Nucleus</location>
    </subcellularLocation>
</comment>
<proteinExistence type="predicted"/>
<feature type="region of interest" description="Disordered" evidence="7">
    <location>
        <begin position="190"/>
        <end position="219"/>
    </location>
</feature>
<evidence type="ECO:0000256" key="4">
    <source>
        <dbReference type="ARBA" id="ARBA00023015"/>
    </source>
</evidence>
<feature type="DNA-binding region" description="Homeobox" evidence="6">
    <location>
        <begin position="3"/>
        <end position="14"/>
    </location>
</feature>
<dbReference type="OrthoDB" id="6159439at2759"/>
<feature type="region of interest" description="Disordered" evidence="7">
    <location>
        <begin position="248"/>
        <end position="307"/>
    </location>
</feature>
<dbReference type="CDD" id="cd00086">
    <property type="entry name" value="homeodomain"/>
    <property type="match status" value="1"/>
</dbReference>
<evidence type="ECO:0000259" key="8">
    <source>
        <dbReference type="PROSITE" id="PS50071"/>
    </source>
</evidence>
<feature type="non-terminal residue" evidence="9">
    <location>
        <position position="1"/>
    </location>
</feature>
<feature type="compositionally biased region" description="Basic residues" evidence="7">
    <location>
        <begin position="1"/>
        <end position="15"/>
    </location>
</feature>
<evidence type="ECO:0000256" key="3">
    <source>
        <dbReference type="ARBA" id="ARBA00022902"/>
    </source>
</evidence>
<name>A0A1V9XY69_9ACAR</name>
<feature type="compositionally biased region" description="Basic and acidic residues" evidence="7">
    <location>
        <begin position="191"/>
        <end position="200"/>
    </location>
</feature>
<evidence type="ECO:0000313" key="10">
    <source>
        <dbReference type="Proteomes" id="UP000192247"/>
    </source>
</evidence>
<comment type="caution">
    <text evidence="9">The sequence shown here is derived from an EMBL/GenBank/DDBJ whole genome shotgun (WGS) entry which is preliminary data.</text>
</comment>
<dbReference type="GO" id="GO:0010468">
    <property type="term" value="P:regulation of gene expression"/>
    <property type="evidence" value="ECO:0007669"/>
    <property type="project" value="TreeGrafter"/>
</dbReference>
<dbReference type="GO" id="GO:0005634">
    <property type="term" value="C:nucleus"/>
    <property type="evidence" value="ECO:0007669"/>
    <property type="project" value="UniProtKB-SubCell"/>
</dbReference>
<dbReference type="PANTHER" id="PTHR46799">
    <property type="entry name" value="HOMEOBOX PROTEIN UNC-4 HOMOLOG"/>
    <property type="match status" value="1"/>
</dbReference>
<sequence>VWFQNRRAKWRKKENTKKGPGRPAHNAHPQTCSGDPIPPEEIERRERDKKEKKLRKQLDRTAKRLEQARLKPGVNLGSLQEAIQQALHELWSHAPGKQPVDLIGQETLTLLESMGINVADLFVKFQIEPTPVFMSPTSHDTGSNSSADVAASLQRLVSQQGLQLKPRHSSGVASFSIDNLLSSAAALVARRSPEPEDMSVKRRSSSVTPPPPTPPPLTPHALFSLAAIQRGAGFPGLEGASPFELLRRAASHSPRDSEPEDDADDEKLNVVDCSDSEPIGGIDELESNTIKHQPNNNNNNSAVNKQQ</sequence>
<dbReference type="GO" id="GO:0007399">
    <property type="term" value="P:nervous system development"/>
    <property type="evidence" value="ECO:0007669"/>
    <property type="project" value="UniProtKB-KW"/>
</dbReference>
<evidence type="ECO:0000256" key="7">
    <source>
        <dbReference type="SAM" id="MobiDB-lite"/>
    </source>
</evidence>
<protein>
    <recommendedName>
        <fullName evidence="8">Homeobox domain-containing protein</fullName>
    </recommendedName>
</protein>
<keyword evidence="5" id="KW-0804">Transcription</keyword>
<dbReference type="InParanoid" id="A0A1V9XY69"/>